<evidence type="ECO:0000256" key="1">
    <source>
        <dbReference type="SAM" id="SignalP"/>
    </source>
</evidence>
<comment type="caution">
    <text evidence="2">The sequence shown here is derived from an EMBL/GenBank/DDBJ whole genome shotgun (WGS) entry which is preliminary data.</text>
</comment>
<dbReference type="RefSeq" id="WP_389834020.1">
    <property type="nucleotide sequence ID" value="NZ_JBIAJP010000013.1"/>
</dbReference>
<keyword evidence="3" id="KW-1185">Reference proteome</keyword>
<name>A0ABW6N9B0_9ACTN</name>
<proteinExistence type="predicted"/>
<organism evidence="2 3">
    <name type="scientific">Streptomyces tibetensis</name>
    <dbReference type="NCBI Taxonomy" id="2382123"/>
    <lineage>
        <taxon>Bacteria</taxon>
        <taxon>Bacillati</taxon>
        <taxon>Actinomycetota</taxon>
        <taxon>Actinomycetes</taxon>
        <taxon>Kitasatosporales</taxon>
        <taxon>Streptomycetaceae</taxon>
        <taxon>Streptomyces</taxon>
    </lineage>
</organism>
<protein>
    <recommendedName>
        <fullName evidence="4">Secreted protein</fullName>
    </recommendedName>
</protein>
<sequence>MPALTRCLGLTALTIALTGLGAFPATAGGFDPVGSQQSKTSGDSSGPALESRVSITVKGTKAKGSGPVTSTAVDWEPPACWYEPYWKAKDFKTFNEAKWSMYESAGGEPEGIADVQARYKKGHPYKDFNVAKNDEGMWWVAVKNPEMKDDPAAKACTRDPFWVDNGKNPGVPQAIDTETLAGLAHQRTVVPPTKISLAPDARSTVNAPTWVWLDKGAFKPVSVTASLPGTGLWATTTAKPVSLHLDPGTADAETLPASGECLINDDGSIGEPYARGKAELTPPCGVRYLRSSGDDTYGLEATLTWEITWEGAGGTGGNLPNGTFATTTEVPVQEIQSVNR</sequence>
<evidence type="ECO:0008006" key="4">
    <source>
        <dbReference type="Google" id="ProtNLM"/>
    </source>
</evidence>
<keyword evidence="1" id="KW-0732">Signal</keyword>
<dbReference type="EMBL" id="JBIAJP010000013">
    <property type="protein sequence ID" value="MFF0008395.1"/>
    <property type="molecule type" value="Genomic_DNA"/>
</dbReference>
<feature type="signal peptide" evidence="1">
    <location>
        <begin position="1"/>
        <end position="27"/>
    </location>
</feature>
<reference evidence="2 3" key="1">
    <citation type="submission" date="2024-10" db="EMBL/GenBank/DDBJ databases">
        <title>The Natural Products Discovery Center: Release of the First 8490 Sequenced Strains for Exploring Actinobacteria Biosynthetic Diversity.</title>
        <authorList>
            <person name="Kalkreuter E."/>
            <person name="Kautsar S.A."/>
            <person name="Yang D."/>
            <person name="Bader C.D."/>
            <person name="Teijaro C.N."/>
            <person name="Fluegel L."/>
            <person name="Davis C.M."/>
            <person name="Simpson J.R."/>
            <person name="Lauterbach L."/>
            <person name="Steele A.D."/>
            <person name="Gui C."/>
            <person name="Meng S."/>
            <person name="Li G."/>
            <person name="Viehrig K."/>
            <person name="Ye F."/>
            <person name="Su P."/>
            <person name="Kiefer A.F."/>
            <person name="Nichols A."/>
            <person name="Cepeda A.J."/>
            <person name="Yan W."/>
            <person name="Fan B."/>
            <person name="Jiang Y."/>
            <person name="Adhikari A."/>
            <person name="Zheng C.-J."/>
            <person name="Schuster L."/>
            <person name="Cowan T.M."/>
            <person name="Smanski M.J."/>
            <person name="Chevrette M.G."/>
            <person name="De Carvalho L.P.S."/>
            <person name="Shen B."/>
        </authorList>
    </citation>
    <scope>NUCLEOTIDE SEQUENCE [LARGE SCALE GENOMIC DNA]</scope>
    <source>
        <strain evidence="2 3">NPDC005497</strain>
    </source>
</reference>
<accession>A0ABW6N9B0</accession>
<gene>
    <name evidence="2" type="ORF">ACFYQT_33845</name>
</gene>
<evidence type="ECO:0000313" key="2">
    <source>
        <dbReference type="EMBL" id="MFF0008395.1"/>
    </source>
</evidence>
<dbReference type="Proteomes" id="UP001601422">
    <property type="component" value="Unassembled WGS sequence"/>
</dbReference>
<feature type="chain" id="PRO_5046834352" description="Secreted protein" evidence="1">
    <location>
        <begin position="28"/>
        <end position="340"/>
    </location>
</feature>
<evidence type="ECO:0000313" key="3">
    <source>
        <dbReference type="Proteomes" id="UP001601422"/>
    </source>
</evidence>